<feature type="compositionally biased region" description="Acidic residues" evidence="1">
    <location>
        <begin position="284"/>
        <end position="298"/>
    </location>
</feature>
<name>A0A084WMH1_ANOSI</name>
<dbReference type="Proteomes" id="UP000030765">
    <property type="component" value="Unassembled WGS sequence"/>
</dbReference>
<feature type="domain" description="CFA20" evidence="2">
    <location>
        <begin position="1"/>
        <end position="184"/>
    </location>
</feature>
<dbReference type="EMBL" id="ATLV01024452">
    <property type="status" value="NOT_ANNOTATED_CDS"/>
    <property type="molecule type" value="Genomic_DNA"/>
</dbReference>
<evidence type="ECO:0000256" key="1">
    <source>
        <dbReference type="SAM" id="MobiDB-lite"/>
    </source>
</evidence>
<dbReference type="InterPro" id="IPR040441">
    <property type="entry name" value="CFA20/CFAP20DC"/>
</dbReference>
<dbReference type="InterPro" id="IPR007714">
    <property type="entry name" value="CFA20_dom"/>
</dbReference>
<dbReference type="OrthoDB" id="7486196at2759"/>
<organism evidence="3">
    <name type="scientific">Anopheles sinensis</name>
    <name type="common">Mosquito</name>
    <dbReference type="NCBI Taxonomy" id="74873"/>
    <lineage>
        <taxon>Eukaryota</taxon>
        <taxon>Metazoa</taxon>
        <taxon>Ecdysozoa</taxon>
        <taxon>Arthropoda</taxon>
        <taxon>Hexapoda</taxon>
        <taxon>Insecta</taxon>
        <taxon>Pterygota</taxon>
        <taxon>Neoptera</taxon>
        <taxon>Endopterygota</taxon>
        <taxon>Diptera</taxon>
        <taxon>Nematocera</taxon>
        <taxon>Culicoidea</taxon>
        <taxon>Culicidae</taxon>
        <taxon>Anophelinae</taxon>
        <taxon>Anopheles</taxon>
    </lineage>
</organism>
<dbReference type="OMA" id="NYQSGTR"/>
<evidence type="ECO:0000313" key="3">
    <source>
        <dbReference type="EMBL" id="KFB51415.1"/>
    </source>
</evidence>
<evidence type="ECO:0000313" key="5">
    <source>
        <dbReference type="Proteomes" id="UP000030765"/>
    </source>
</evidence>
<keyword evidence="5" id="KW-1185">Reference proteome</keyword>
<dbReference type="EnsemblMetazoa" id="ASIC019893-RA">
    <property type="protein sequence ID" value="ASIC019893-PA"/>
    <property type="gene ID" value="ASIC019893"/>
</dbReference>
<feature type="compositionally biased region" description="Polar residues" evidence="1">
    <location>
        <begin position="301"/>
        <end position="315"/>
    </location>
</feature>
<dbReference type="AlphaFoldDB" id="A0A084WMH1"/>
<dbReference type="Pfam" id="PF05018">
    <property type="entry name" value="CFA20_dom"/>
    <property type="match status" value="1"/>
</dbReference>
<evidence type="ECO:0000313" key="4">
    <source>
        <dbReference type="EnsemblMetazoa" id="ASIC019893-PA"/>
    </source>
</evidence>
<reference evidence="4" key="2">
    <citation type="submission" date="2020-05" db="UniProtKB">
        <authorList>
            <consortium name="EnsemblMetazoa"/>
        </authorList>
    </citation>
    <scope>IDENTIFICATION</scope>
</reference>
<dbReference type="EMBL" id="KE525352">
    <property type="protein sequence ID" value="KFB51415.1"/>
    <property type="molecule type" value="Genomic_DNA"/>
</dbReference>
<proteinExistence type="predicted"/>
<evidence type="ECO:0000259" key="2">
    <source>
        <dbReference type="Pfam" id="PF05018"/>
    </source>
</evidence>
<sequence length="315" mass="35730">MFRNSFQHGFLSVFTSGGSKPLGIWDVHAKNGHCRRLTDEDLRSLVFELVGVNVATTFMVAPCNPCPSLAIKLPFLVMHVKNLRKFFSFEVQVLDDRQSLRRFRFSNYQSGTRVDIFSSSMPMSLAPSWNELQINLADFTRRAYGTNYVETVRLQIHANVRIKRIYFCDRLYTVEELPSEFRLFPPVRPCRIAEMRAAAKHHKHPDEPIEMLRPPTPVEEVVASNQVEVPAETLVRPPTPVDEMVVSSQSEVPAGTSTNAETPATVVPMETVNDTVQSVVHFEETEDEKAEQTADEPMEQPGQQVSERPQNLNDN</sequence>
<dbReference type="PANTHER" id="PTHR12458">
    <property type="entry name" value="ORF PROTEIN"/>
    <property type="match status" value="1"/>
</dbReference>
<dbReference type="VEuPathDB" id="VectorBase:ASIS022728"/>
<accession>A0A084WMH1</accession>
<protein>
    <submittedName>
        <fullName evidence="3">AGAP006134-PA-like protein</fullName>
    </submittedName>
    <submittedName>
        <fullName evidence="4">DUF667 domain-containing protein</fullName>
    </submittedName>
</protein>
<gene>
    <name evidence="3" type="ORF">ZHAS_00019893</name>
</gene>
<feature type="region of interest" description="Disordered" evidence="1">
    <location>
        <begin position="281"/>
        <end position="315"/>
    </location>
</feature>
<dbReference type="VEuPathDB" id="VectorBase:ASIC019893"/>
<dbReference type="STRING" id="74873.A0A084WMH1"/>
<reference evidence="3 5" key="1">
    <citation type="journal article" date="2014" name="BMC Genomics">
        <title>Genome sequence of Anopheles sinensis provides insight into genetics basis of mosquito competence for malaria parasites.</title>
        <authorList>
            <person name="Zhou D."/>
            <person name="Zhang D."/>
            <person name="Ding G."/>
            <person name="Shi L."/>
            <person name="Hou Q."/>
            <person name="Ye Y."/>
            <person name="Xu Y."/>
            <person name="Zhou H."/>
            <person name="Xiong C."/>
            <person name="Li S."/>
            <person name="Yu J."/>
            <person name="Hong S."/>
            <person name="Yu X."/>
            <person name="Zou P."/>
            <person name="Chen C."/>
            <person name="Chang X."/>
            <person name="Wang W."/>
            <person name="Lv Y."/>
            <person name="Sun Y."/>
            <person name="Ma L."/>
            <person name="Shen B."/>
            <person name="Zhu C."/>
        </authorList>
    </citation>
    <scope>NUCLEOTIDE SEQUENCE [LARGE SCALE GENOMIC DNA]</scope>
</reference>